<evidence type="ECO:0000313" key="3">
    <source>
        <dbReference type="EMBL" id="KAF1817037.1"/>
    </source>
</evidence>
<evidence type="ECO:0000313" key="4">
    <source>
        <dbReference type="Proteomes" id="UP000504638"/>
    </source>
</evidence>
<dbReference type="InterPro" id="IPR036047">
    <property type="entry name" value="F-box-like_dom_sf"/>
</dbReference>
<dbReference type="Pfam" id="PF12937">
    <property type="entry name" value="F-box-like"/>
    <property type="match status" value="1"/>
</dbReference>
<name>A0A6G1GG18_9PEZI</name>
<accession>A0A6G1GG18</accession>
<dbReference type="SUPFAM" id="SSF52047">
    <property type="entry name" value="RNI-like"/>
    <property type="match status" value="1"/>
</dbReference>
<keyword evidence="4" id="KW-1185">Reference proteome</keyword>
<dbReference type="Gene3D" id="3.80.10.10">
    <property type="entry name" value="Ribonuclease Inhibitor"/>
    <property type="match status" value="1"/>
</dbReference>
<reference evidence="3 5" key="1">
    <citation type="submission" date="2020-01" db="EMBL/GenBank/DDBJ databases">
        <authorList>
            <consortium name="DOE Joint Genome Institute"/>
            <person name="Haridas S."/>
            <person name="Albert R."/>
            <person name="Binder M."/>
            <person name="Bloem J."/>
            <person name="Labutti K."/>
            <person name="Salamov A."/>
            <person name="Andreopoulos B."/>
            <person name="Baker S.E."/>
            <person name="Barry K."/>
            <person name="Bills G."/>
            <person name="Bluhm B.H."/>
            <person name="Cannon C."/>
            <person name="Castanera R."/>
            <person name="Culley D.E."/>
            <person name="Daum C."/>
            <person name="Ezra D."/>
            <person name="Gonzalez J.B."/>
            <person name="Henrissat B."/>
            <person name="Kuo A."/>
            <person name="Liang C."/>
            <person name="Lipzen A."/>
            <person name="Lutzoni F."/>
            <person name="Magnuson J."/>
            <person name="Mondo S."/>
            <person name="Nolan M."/>
            <person name="Ohm R."/>
            <person name="Pangilinan J."/>
            <person name="Park H.-J."/>
            <person name="Ramirez L."/>
            <person name="Alfaro M."/>
            <person name="Sun H."/>
            <person name="Tritt A."/>
            <person name="Yoshinaga Y."/>
            <person name="Zwiers L.-H."/>
            <person name="Turgeon B.G."/>
            <person name="Goodwin S.B."/>
            <person name="Spatafora J.W."/>
            <person name="Crous P.W."/>
            <person name="Grigoriev I.V."/>
        </authorList>
    </citation>
    <scope>NUCLEOTIDE SEQUENCE</scope>
    <source>
        <strain evidence="3 5">CBS 781.70</strain>
    </source>
</reference>
<feature type="region of interest" description="Disordered" evidence="1">
    <location>
        <begin position="1"/>
        <end position="79"/>
    </location>
</feature>
<evidence type="ECO:0000313" key="5">
    <source>
        <dbReference type="RefSeq" id="XP_033538668.1"/>
    </source>
</evidence>
<dbReference type="Proteomes" id="UP000504638">
    <property type="component" value="Unplaced"/>
</dbReference>
<sequence>MSLRRSTRLQNQVTQDGPEPVEVQRPPPVEVVRNNKKRKAPAPPAEGSTGPKKKATKPAIGNTLGKGIKPPSQAQFSSSNDLLSSLPAEILFLILDNIKDPSTIGKLGRTCKRYYSLMMPLLHKRVAVAVMFHAHISKLIRALEPHLTIAQKRQLKKEGNYKGQQERYPSHLDANAKPASASHVREMVVGVADPGRKHQYIVHRYVEEVFKNVNNLEIVEVYFLTKSMGQSIASLKNIQALRLHEPEIEAMTPLAKIKNLKHLSVENSSFNNNIVQSILLNSTSTLRSLVVKGNGYAISFLQDWEKKVSADDALAKREYSLTVLKSFTLSGVSFDATFITSLQRAIDYMGLCELTLGHLSDGKHLFFQHLTNLATSSHNSATGISLRSLCLEMSDDRYGETPEHIQTNFEAKCRFISAFDTLTTLEVKDYNQYPNTITTNPGLPDTLLQAILKHQNLRSLKISYQGMVSGCKIPYLSATTVAAIIDNLPQLQDLEFAPEEAEINEIGEALSRGTNLTSITCFPHDSWARHPQPDEPGRNILLGIVNGFLSRADGSGSGKFIWEDHFKLQRVSVTYKVWEVASKFGKPEKGTKKKGMKKAEKIKSGGDGTREVLYRDISGTFPIRIHVGYDPDFAWVEKVANDI</sequence>
<evidence type="ECO:0000259" key="2">
    <source>
        <dbReference type="PROSITE" id="PS50181"/>
    </source>
</evidence>
<reference evidence="5" key="3">
    <citation type="submission" date="2025-04" db="UniProtKB">
        <authorList>
            <consortium name="RefSeq"/>
        </authorList>
    </citation>
    <scope>IDENTIFICATION</scope>
    <source>
        <strain evidence="5">CBS 781.70</strain>
    </source>
</reference>
<dbReference type="SUPFAM" id="SSF81383">
    <property type="entry name" value="F-box domain"/>
    <property type="match status" value="1"/>
</dbReference>
<dbReference type="EMBL" id="ML975149">
    <property type="protein sequence ID" value="KAF1817037.1"/>
    <property type="molecule type" value="Genomic_DNA"/>
</dbReference>
<evidence type="ECO:0000256" key="1">
    <source>
        <dbReference type="SAM" id="MobiDB-lite"/>
    </source>
</evidence>
<dbReference type="AlphaFoldDB" id="A0A6G1GG18"/>
<feature type="domain" description="F-box" evidence="2">
    <location>
        <begin position="80"/>
        <end position="126"/>
    </location>
</feature>
<gene>
    <name evidence="3 5" type="ORF">P152DRAFT_387111</name>
</gene>
<protein>
    <recommendedName>
        <fullName evidence="2">F-box domain-containing protein</fullName>
    </recommendedName>
</protein>
<dbReference type="RefSeq" id="XP_033538668.1">
    <property type="nucleotide sequence ID" value="XM_033675870.1"/>
</dbReference>
<dbReference type="OrthoDB" id="5311681at2759"/>
<reference evidence="5" key="2">
    <citation type="submission" date="2020-04" db="EMBL/GenBank/DDBJ databases">
        <authorList>
            <consortium name="NCBI Genome Project"/>
        </authorList>
    </citation>
    <scope>NUCLEOTIDE SEQUENCE</scope>
    <source>
        <strain evidence="5">CBS 781.70</strain>
    </source>
</reference>
<proteinExistence type="predicted"/>
<organism evidence="3">
    <name type="scientific">Eremomyces bilateralis CBS 781.70</name>
    <dbReference type="NCBI Taxonomy" id="1392243"/>
    <lineage>
        <taxon>Eukaryota</taxon>
        <taxon>Fungi</taxon>
        <taxon>Dikarya</taxon>
        <taxon>Ascomycota</taxon>
        <taxon>Pezizomycotina</taxon>
        <taxon>Dothideomycetes</taxon>
        <taxon>Dothideomycetes incertae sedis</taxon>
        <taxon>Eremomycetales</taxon>
        <taxon>Eremomycetaceae</taxon>
        <taxon>Eremomyces</taxon>
    </lineage>
</organism>
<dbReference type="PROSITE" id="PS50181">
    <property type="entry name" value="FBOX"/>
    <property type="match status" value="1"/>
</dbReference>
<dbReference type="InterPro" id="IPR032675">
    <property type="entry name" value="LRR_dom_sf"/>
</dbReference>
<dbReference type="GeneID" id="54416440"/>
<dbReference type="InterPro" id="IPR001810">
    <property type="entry name" value="F-box_dom"/>
</dbReference>